<evidence type="ECO:0000256" key="8">
    <source>
        <dbReference type="PROSITE-ProRule" id="PRU01193"/>
    </source>
</evidence>
<feature type="transmembrane region" description="Helical" evidence="9">
    <location>
        <begin position="590"/>
        <end position="609"/>
    </location>
</feature>
<evidence type="ECO:0000313" key="12">
    <source>
        <dbReference type="EMBL" id="ETV89189.1"/>
    </source>
</evidence>
<dbReference type="InterPro" id="IPR002550">
    <property type="entry name" value="CNNM"/>
</dbReference>
<gene>
    <name evidence="12" type="ORF">H257_00553</name>
</gene>
<dbReference type="OrthoDB" id="10258924at2759"/>
<reference evidence="12" key="1">
    <citation type="submission" date="2013-12" db="EMBL/GenBank/DDBJ databases">
        <title>The Genome Sequence of Aphanomyces astaci APO3.</title>
        <authorList>
            <consortium name="The Broad Institute Genomics Platform"/>
            <person name="Russ C."/>
            <person name="Tyler B."/>
            <person name="van West P."/>
            <person name="Dieguez-Uribeondo J."/>
            <person name="Young S.K."/>
            <person name="Zeng Q."/>
            <person name="Gargeya S."/>
            <person name="Fitzgerald M."/>
            <person name="Abouelleil A."/>
            <person name="Alvarado L."/>
            <person name="Chapman S.B."/>
            <person name="Gainer-Dewar J."/>
            <person name="Goldberg J."/>
            <person name="Griggs A."/>
            <person name="Gujja S."/>
            <person name="Hansen M."/>
            <person name="Howarth C."/>
            <person name="Imamovic A."/>
            <person name="Ireland A."/>
            <person name="Larimer J."/>
            <person name="McCowan C."/>
            <person name="Murphy C."/>
            <person name="Pearson M."/>
            <person name="Poon T.W."/>
            <person name="Priest M."/>
            <person name="Roberts A."/>
            <person name="Saif S."/>
            <person name="Shea T."/>
            <person name="Sykes S."/>
            <person name="Wortman J."/>
            <person name="Nusbaum C."/>
            <person name="Birren B."/>
        </authorList>
    </citation>
    <scope>NUCLEOTIDE SEQUENCE [LARGE SCALE GENOMIC DNA]</scope>
    <source>
        <strain evidence="12">APO3</strain>
    </source>
</reference>
<organism evidence="12">
    <name type="scientific">Aphanomyces astaci</name>
    <name type="common">Crayfish plague agent</name>
    <dbReference type="NCBI Taxonomy" id="112090"/>
    <lineage>
        <taxon>Eukaryota</taxon>
        <taxon>Sar</taxon>
        <taxon>Stramenopiles</taxon>
        <taxon>Oomycota</taxon>
        <taxon>Saprolegniomycetes</taxon>
        <taxon>Saprolegniales</taxon>
        <taxon>Verrucalvaceae</taxon>
        <taxon>Aphanomyces</taxon>
    </lineage>
</organism>
<dbReference type="Pfam" id="PF00677">
    <property type="entry name" value="Lum_binding"/>
    <property type="match status" value="2"/>
</dbReference>
<name>W4HD19_APHAT</name>
<sequence>MLMGYMSLDKLGVMIMTMEGTEEEKSQARKVLPLLNQGHRVLVSILLLNYLGLEALPIWLNRLMPEGTAIVVSVTFVLFFGEILPSAIFTGKHQMTIAAKLAPLCHLVMAATAPLSYPIAKGLDLWMGDTNGMVRFRRNELKALISLQQHPHQSPSPTGETGAVLPTWDSRSSSIRSTDLLDDEVTIINSALGMSLKKVEAIMTPFDQVYMVNDERLLDKALMEEIVASGYSRIPVFCGHRSNIRGILLVKRLIGTTNGYGITCYTNPTLCHRPIPATPSYVQACWDNDVPIDPNMAAFHGVVTNEDVLEELIQDDFYDESDRVDMHLRRADTETRRERCRAAGVQRAEMIDHHSVNVVGVPRPKSMFTGIIEEIGTVVSRVEKDDMQMWDGSVAKGTVLVVRLEVALDGAYIGCSIAINGTCLTATDIDRDTGHVSFGCAPETLRLTNLRVLEAGDKVNVERAMGAQDRNSGHFVQGHVDGTGKILELTKEGESLWVKIQAEPSLLAHVVPKGFIAIDGTSLTVCEVNSRQGWFNVMLITHTQQSIVLPTKSVGDLVNLEGDVIGKYAAKSTNAFALRLETLEKTQRNALLAAGIVGGAIGAAVALVATHK</sequence>
<keyword evidence="5" id="KW-0686">Riboflavin biosynthesis</keyword>
<dbReference type="PANTHER" id="PTHR12064:SF97">
    <property type="entry name" value="METAL TRANSPORTER CNNM-5"/>
    <property type="match status" value="1"/>
</dbReference>
<dbReference type="InterPro" id="IPR046342">
    <property type="entry name" value="CBS_dom_sf"/>
</dbReference>
<feature type="domain" description="CNNM transmembrane" evidence="11">
    <location>
        <begin position="1"/>
        <end position="160"/>
    </location>
</feature>
<dbReference type="InterPro" id="IPR026017">
    <property type="entry name" value="Lumazine-bd_dom"/>
</dbReference>
<comment type="function">
    <text evidence="1">Catalyzes the dismutation of two molecules of 6,7-dimethyl-8-ribityllumazine, resulting in the formation of riboflavin and 5-amino-6-(D-ribitylamino)uracil.</text>
</comment>
<evidence type="ECO:0000256" key="3">
    <source>
        <dbReference type="ARBA" id="ARBA00012827"/>
    </source>
</evidence>
<dbReference type="PROSITE" id="PS51846">
    <property type="entry name" value="CNNM"/>
    <property type="match status" value="1"/>
</dbReference>
<dbReference type="InterPro" id="IPR017938">
    <property type="entry name" value="Riboflavin_synthase-like_b-brl"/>
</dbReference>
<evidence type="ECO:0000256" key="7">
    <source>
        <dbReference type="ARBA" id="ARBA00022737"/>
    </source>
</evidence>
<dbReference type="Gene3D" id="3.10.580.10">
    <property type="entry name" value="CBS-domain"/>
    <property type="match status" value="1"/>
</dbReference>
<dbReference type="NCBIfam" id="NF006767">
    <property type="entry name" value="PRK09289.1"/>
    <property type="match status" value="1"/>
</dbReference>
<feature type="transmembrane region" description="Helical" evidence="9">
    <location>
        <begin position="41"/>
        <end position="61"/>
    </location>
</feature>
<evidence type="ECO:0000259" key="10">
    <source>
        <dbReference type="PROSITE" id="PS51177"/>
    </source>
</evidence>
<dbReference type="Pfam" id="PF01595">
    <property type="entry name" value="CNNM"/>
    <property type="match status" value="1"/>
</dbReference>
<dbReference type="GO" id="GO:0009231">
    <property type="term" value="P:riboflavin biosynthetic process"/>
    <property type="evidence" value="ECO:0007669"/>
    <property type="project" value="UniProtKB-KW"/>
</dbReference>
<dbReference type="EC" id="2.5.1.9" evidence="3"/>
<dbReference type="InterPro" id="IPR023366">
    <property type="entry name" value="ATP_synth_asu-like_sf"/>
</dbReference>
<protein>
    <recommendedName>
        <fullName evidence="4">Riboflavin synthase</fullName>
        <ecNumber evidence="3">2.5.1.9</ecNumber>
    </recommendedName>
</protein>
<evidence type="ECO:0000256" key="9">
    <source>
        <dbReference type="SAM" id="Phobius"/>
    </source>
</evidence>
<dbReference type="PROSITE" id="PS51177">
    <property type="entry name" value="LUMAZINE_BIND"/>
    <property type="match status" value="2"/>
</dbReference>
<dbReference type="SUPFAM" id="SSF54631">
    <property type="entry name" value="CBS-domain pair"/>
    <property type="match status" value="1"/>
</dbReference>
<dbReference type="InterPro" id="IPR045095">
    <property type="entry name" value="ACDP"/>
</dbReference>
<feature type="domain" description="Lumazine-binding" evidence="10">
    <location>
        <begin position="367"/>
        <end position="474"/>
    </location>
</feature>
<keyword evidence="7" id="KW-0677">Repeat</keyword>
<evidence type="ECO:0000256" key="4">
    <source>
        <dbReference type="ARBA" id="ARBA00013950"/>
    </source>
</evidence>
<dbReference type="STRING" id="112090.W4HD19"/>
<dbReference type="AlphaFoldDB" id="W4HD19"/>
<dbReference type="GO" id="GO:0010960">
    <property type="term" value="P:magnesium ion homeostasis"/>
    <property type="evidence" value="ECO:0007669"/>
    <property type="project" value="InterPro"/>
</dbReference>
<dbReference type="FunFam" id="2.40.30.20:FF:000004">
    <property type="entry name" value="Riboflavin synthase, alpha subunit"/>
    <property type="match status" value="1"/>
</dbReference>
<evidence type="ECO:0000256" key="1">
    <source>
        <dbReference type="ARBA" id="ARBA00002803"/>
    </source>
</evidence>
<dbReference type="VEuPathDB" id="FungiDB:H257_00553"/>
<evidence type="ECO:0000256" key="6">
    <source>
        <dbReference type="ARBA" id="ARBA00022679"/>
    </source>
</evidence>
<dbReference type="GeneID" id="20802549"/>
<dbReference type="GO" id="GO:0016020">
    <property type="term" value="C:membrane"/>
    <property type="evidence" value="ECO:0007669"/>
    <property type="project" value="UniProtKB-UniRule"/>
</dbReference>
<evidence type="ECO:0000259" key="11">
    <source>
        <dbReference type="PROSITE" id="PS51846"/>
    </source>
</evidence>
<dbReference type="PANTHER" id="PTHR12064">
    <property type="entry name" value="METAL TRANSPORTER CNNM"/>
    <property type="match status" value="1"/>
</dbReference>
<evidence type="ECO:0000256" key="2">
    <source>
        <dbReference type="ARBA" id="ARBA00004887"/>
    </source>
</evidence>
<dbReference type="NCBIfam" id="TIGR00187">
    <property type="entry name" value="ribE"/>
    <property type="match status" value="1"/>
</dbReference>
<accession>W4HD19</accession>
<feature type="transmembrane region" description="Helical" evidence="9">
    <location>
        <begin position="67"/>
        <end position="89"/>
    </location>
</feature>
<dbReference type="CDD" id="cd00402">
    <property type="entry name" value="Riboflavin_synthase_like"/>
    <property type="match status" value="1"/>
</dbReference>
<comment type="pathway">
    <text evidence="2">Cofactor biosynthesis; riboflavin biosynthesis; riboflavin from 2-hydroxy-3-oxobutyl phosphate and 5-amino-6-(D-ribitylamino)uracil: step 2/2.</text>
</comment>
<dbReference type="SUPFAM" id="SSF63380">
    <property type="entry name" value="Riboflavin synthase domain-like"/>
    <property type="match status" value="2"/>
</dbReference>
<keyword evidence="8 9" id="KW-0812">Transmembrane</keyword>
<dbReference type="InterPro" id="IPR001783">
    <property type="entry name" value="Lumazine-bd"/>
</dbReference>
<dbReference type="RefSeq" id="XP_009821589.1">
    <property type="nucleotide sequence ID" value="XM_009823287.1"/>
</dbReference>
<dbReference type="GO" id="GO:0004746">
    <property type="term" value="F:riboflavin synthase activity"/>
    <property type="evidence" value="ECO:0007669"/>
    <property type="project" value="UniProtKB-EC"/>
</dbReference>
<proteinExistence type="predicted"/>
<dbReference type="EMBL" id="KI913114">
    <property type="protein sequence ID" value="ETV89189.1"/>
    <property type="molecule type" value="Genomic_DNA"/>
</dbReference>
<dbReference type="Gene3D" id="2.40.30.20">
    <property type="match status" value="2"/>
</dbReference>
<evidence type="ECO:0000256" key="5">
    <source>
        <dbReference type="ARBA" id="ARBA00022619"/>
    </source>
</evidence>
<keyword evidence="8 9" id="KW-1133">Transmembrane helix</keyword>
<keyword evidence="6" id="KW-0808">Transferase</keyword>
<dbReference type="FunFam" id="2.40.30.20:FF:000003">
    <property type="entry name" value="Riboflavin synthase, alpha subunit"/>
    <property type="match status" value="1"/>
</dbReference>
<feature type="domain" description="Lumazine-binding" evidence="10">
    <location>
        <begin position="475"/>
        <end position="573"/>
    </location>
</feature>
<keyword evidence="8 9" id="KW-0472">Membrane</keyword>